<organism evidence="1 2">
    <name type="scientific">Candidatus Cryosericum terrychapinii</name>
    <dbReference type="NCBI Taxonomy" id="2290919"/>
    <lineage>
        <taxon>Bacteria</taxon>
        <taxon>Pseudomonadati</taxon>
        <taxon>Caldisericota/Cryosericota group</taxon>
        <taxon>Candidatus Cryosericota</taxon>
        <taxon>Candidatus Cryosericia</taxon>
        <taxon>Candidatus Cryosericales</taxon>
        <taxon>Candidatus Cryosericaceae</taxon>
        <taxon>Candidatus Cryosericum</taxon>
    </lineage>
</organism>
<dbReference type="AlphaFoldDB" id="A0A398D612"/>
<reference evidence="1 2" key="1">
    <citation type="submission" date="2018-09" db="EMBL/GenBank/DDBJ databases">
        <title>Discovery and Ecogenomic Context for Candidatus Cryosericales, a Global Caldiserica Order Active in Thawing Permafrost.</title>
        <authorList>
            <person name="Martinez M.A."/>
            <person name="Woodcroft B.J."/>
            <person name="Ignacio Espinoza J.C."/>
            <person name="Zayed A."/>
            <person name="Singleton C.M."/>
            <person name="Boyd J."/>
            <person name="Li Y.-F."/>
            <person name="Purvine S."/>
            <person name="Maughan H."/>
            <person name="Hodgkins S.B."/>
            <person name="Anderson D."/>
            <person name="Sederholm M."/>
            <person name="Temperton B."/>
            <person name="Saleska S.R."/>
            <person name="Tyson G.W."/>
            <person name="Rich V.I."/>
        </authorList>
    </citation>
    <scope>NUCLEOTIDE SEQUENCE [LARGE SCALE GENOMIC DNA]</scope>
    <source>
        <strain evidence="1 2">SMC7</strain>
    </source>
</reference>
<dbReference type="RefSeq" id="WP_119088363.1">
    <property type="nucleotide sequence ID" value="NZ_QXIS01000001.1"/>
</dbReference>
<dbReference type="OrthoDB" id="9817992at2"/>
<evidence type="ECO:0008006" key="3">
    <source>
        <dbReference type="Google" id="ProtNLM"/>
    </source>
</evidence>
<dbReference type="Proteomes" id="UP000266328">
    <property type="component" value="Unassembled WGS sequence"/>
</dbReference>
<sequence>MGEGKLAEFPARTILEVLFTKDPSALLSVTTKAARYDVVVGHSGIRYASRGQLSGETAVFLLLMEIEGTFALGPATSDYASNCVFQSLSDVDARFAAWKKRLTGSDLRFLDPGRLYWWRSKLSKDVQQLAAPEYEIAQLTRDRAQTIDSLASVLGQDVLDVAKTLSRMTRQESFEIVPFVRPPRQGTYRCVVASRDALLANAFWQKVCGGEMPLQWDSRELLYRRTVSHPAYDLSTVFIMQVLDDTMKDMVRLAEVLFFLLSDLPSDEEKYLAELHALNPTMSMFFWGSRRRRWVRRVSQSVHFTTPMEREFVLQSLDVFL</sequence>
<keyword evidence="2" id="KW-1185">Reference proteome</keyword>
<proteinExistence type="predicted"/>
<name>A0A398D612_9BACT</name>
<dbReference type="EMBL" id="QXIS01000001">
    <property type="protein sequence ID" value="RIE06931.1"/>
    <property type="molecule type" value="Genomic_DNA"/>
</dbReference>
<protein>
    <recommendedName>
        <fullName evidence="3">DUF4388 domain-containing protein</fullName>
    </recommendedName>
</protein>
<evidence type="ECO:0000313" key="2">
    <source>
        <dbReference type="Proteomes" id="UP000266328"/>
    </source>
</evidence>
<gene>
    <name evidence="1" type="ORF">SMC7_00130</name>
</gene>
<comment type="caution">
    <text evidence="1">The sequence shown here is derived from an EMBL/GenBank/DDBJ whole genome shotgun (WGS) entry which is preliminary data.</text>
</comment>
<evidence type="ECO:0000313" key="1">
    <source>
        <dbReference type="EMBL" id="RIE06931.1"/>
    </source>
</evidence>
<accession>A0A398D612</accession>